<dbReference type="InterPro" id="IPR056412">
    <property type="entry name" value="Ig_CycH"/>
</dbReference>
<evidence type="ECO:0000256" key="1">
    <source>
        <dbReference type="SAM" id="MobiDB-lite"/>
    </source>
</evidence>
<dbReference type="AlphaFoldDB" id="A0A956SEI6"/>
<comment type="caution">
    <text evidence="3">The sequence shown here is derived from an EMBL/GenBank/DDBJ whole genome shotgun (WGS) entry which is preliminary data.</text>
</comment>
<organism evidence="3 4">
    <name type="scientific">Eiseniibacteriota bacterium</name>
    <dbReference type="NCBI Taxonomy" id="2212470"/>
    <lineage>
        <taxon>Bacteria</taxon>
        <taxon>Candidatus Eiseniibacteriota</taxon>
    </lineage>
</organism>
<dbReference type="EMBL" id="JAGQHS010000050">
    <property type="protein sequence ID" value="MCA9756349.1"/>
    <property type="molecule type" value="Genomic_DNA"/>
</dbReference>
<dbReference type="Proteomes" id="UP000739538">
    <property type="component" value="Unassembled WGS sequence"/>
</dbReference>
<reference evidence="3" key="1">
    <citation type="submission" date="2020-04" db="EMBL/GenBank/DDBJ databases">
        <authorList>
            <person name="Zhang T."/>
        </authorList>
    </citation>
    <scope>NUCLEOTIDE SEQUENCE</scope>
    <source>
        <strain evidence="3">HKST-UBA02</strain>
    </source>
</reference>
<evidence type="ECO:0000259" key="2">
    <source>
        <dbReference type="Pfam" id="PF23892"/>
    </source>
</evidence>
<reference evidence="3" key="2">
    <citation type="journal article" date="2021" name="Microbiome">
        <title>Successional dynamics and alternative stable states in a saline activated sludge microbial community over 9 years.</title>
        <authorList>
            <person name="Wang Y."/>
            <person name="Ye J."/>
            <person name="Ju F."/>
            <person name="Liu L."/>
            <person name="Boyd J.A."/>
            <person name="Deng Y."/>
            <person name="Parks D.H."/>
            <person name="Jiang X."/>
            <person name="Yin X."/>
            <person name="Woodcroft B.J."/>
            <person name="Tyson G.W."/>
            <person name="Hugenholtz P."/>
            <person name="Polz M.F."/>
            <person name="Zhang T."/>
        </authorList>
    </citation>
    <scope>NUCLEOTIDE SEQUENCE</scope>
    <source>
        <strain evidence="3">HKST-UBA02</strain>
    </source>
</reference>
<feature type="region of interest" description="Disordered" evidence="1">
    <location>
        <begin position="40"/>
        <end position="73"/>
    </location>
</feature>
<dbReference type="PROSITE" id="PS51257">
    <property type="entry name" value="PROKAR_LIPOPROTEIN"/>
    <property type="match status" value="1"/>
</dbReference>
<evidence type="ECO:0000313" key="3">
    <source>
        <dbReference type="EMBL" id="MCA9756349.1"/>
    </source>
</evidence>
<protein>
    <recommendedName>
        <fullName evidence="2">Cytochrome c-type biogenesis protein H Ig-like domain-containing protein</fullName>
    </recommendedName>
</protein>
<feature type="region of interest" description="Disordered" evidence="1">
    <location>
        <begin position="152"/>
        <end position="188"/>
    </location>
</feature>
<dbReference type="Pfam" id="PF23892">
    <property type="entry name" value="Ig_CycH"/>
    <property type="match status" value="1"/>
</dbReference>
<feature type="compositionally biased region" description="Basic and acidic residues" evidence="1">
    <location>
        <begin position="178"/>
        <end position="188"/>
    </location>
</feature>
<accession>A0A956SEI6</accession>
<feature type="compositionally biased region" description="Low complexity" evidence="1">
    <location>
        <begin position="55"/>
        <end position="73"/>
    </location>
</feature>
<name>A0A956SEI6_UNCEI</name>
<proteinExistence type="predicted"/>
<gene>
    <name evidence="3" type="ORF">KDA27_11155</name>
</gene>
<feature type="domain" description="Cytochrome c-type biogenesis protein H Ig-like" evidence="2">
    <location>
        <begin position="79"/>
        <end position="185"/>
    </location>
</feature>
<evidence type="ECO:0000313" key="4">
    <source>
        <dbReference type="Proteomes" id="UP000739538"/>
    </source>
</evidence>
<feature type="compositionally biased region" description="Pro residues" evidence="1">
    <location>
        <begin position="45"/>
        <end position="54"/>
    </location>
</feature>
<sequence>MKKTISAVPTYALAVGRPLRWLLAFALFLVAVGCSQNVERIDKNQPPPPPPRPLPGQTGAAAPPGGAGGEEAPVAGASIHGEVKIAPELASKIGPNAALFVFARRPGGGPVAATRIGSPEFPVHYTLTGQNVMFSDEGLSGELDIVARISQSGTAGPANPGDLSGAAPGNPVTVGDGQPHDILIDTEH</sequence>